<dbReference type="Proteomes" id="UP000663828">
    <property type="component" value="Unassembled WGS sequence"/>
</dbReference>
<keyword evidence="2" id="KW-1185">Reference proteome</keyword>
<dbReference type="AlphaFoldDB" id="A0A816DIM9"/>
<accession>A0A816DIM9</accession>
<evidence type="ECO:0000313" key="1">
    <source>
        <dbReference type="EMBL" id="CAF1638963.1"/>
    </source>
</evidence>
<proteinExistence type="predicted"/>
<comment type="caution">
    <text evidence="1">The sequence shown here is derived from an EMBL/GenBank/DDBJ whole genome shotgun (WGS) entry which is preliminary data.</text>
</comment>
<dbReference type="EMBL" id="CAJNOR010008904">
    <property type="protein sequence ID" value="CAF1638963.1"/>
    <property type="molecule type" value="Genomic_DNA"/>
</dbReference>
<evidence type="ECO:0000313" key="2">
    <source>
        <dbReference type="Proteomes" id="UP000663828"/>
    </source>
</evidence>
<protein>
    <recommendedName>
        <fullName evidence="3">F-box domain-containing protein</fullName>
    </recommendedName>
</protein>
<evidence type="ECO:0008006" key="3">
    <source>
        <dbReference type="Google" id="ProtNLM"/>
    </source>
</evidence>
<gene>
    <name evidence="1" type="ORF">XAT740_LOCUS52972</name>
</gene>
<reference evidence="1" key="1">
    <citation type="submission" date="2021-02" db="EMBL/GenBank/DDBJ databases">
        <authorList>
            <person name="Nowell W R."/>
        </authorList>
    </citation>
    <scope>NUCLEOTIDE SEQUENCE</scope>
</reference>
<organism evidence="1 2">
    <name type="scientific">Adineta ricciae</name>
    <name type="common">Rotifer</name>
    <dbReference type="NCBI Taxonomy" id="249248"/>
    <lineage>
        <taxon>Eukaryota</taxon>
        <taxon>Metazoa</taxon>
        <taxon>Spiralia</taxon>
        <taxon>Gnathifera</taxon>
        <taxon>Rotifera</taxon>
        <taxon>Eurotatoria</taxon>
        <taxon>Bdelloidea</taxon>
        <taxon>Adinetida</taxon>
        <taxon>Adinetidae</taxon>
        <taxon>Adineta</taxon>
    </lineage>
</organism>
<sequence>MLQFEDVSNDLILCVWDHLVAADVIYSFSNLNSRINSLLSEFCGLFNQLDLRYCSLPACRFFCRQVTSVIEWRLNLTVLKLGNRYRCSQTDMLAEEIIKSFVANHFAKIEKPYDNVSEDIFRSLITNGTNIPPIFPRLISLVVYQPVPISEVYRDVLLFSVANGSLLRSFTWNSCASQTYHSSAFFDWLFRYSTNLVNYKLQTAPDTNGFELKYDHATLNTYIPHSSLINLTIHILNLSTLHILLHYLPQLEHLDVHVSSMSHSNNNEDQKLNYPKNLRVMNLRYFSIEGQDCSCLERLVDKFSETLEKFSLFLIHYCRGDIDMCFNGCRLATLCKKLSRLQSIHFAIHIPLMERATHQILCGFIQAFRTPFWLDGPLGCIQVCVNYHQINRCVQMCSLPYTFTGSTLFHTIDLIDALFNNIEEEKQIQTDLSTTLASLWRETKWLFISFTENQKIPISFLRALHCPYSQGRVLVISCERGILPDKIDDQLQLTHFSTLQLNSSFDFDNTYDFAQSIAWFRLLPKVKCLYVNSTELKHWLTIDHNKQQLLNTFLRQLDRLYINCSPLININQNEEIMLPLLSFIINAQCFPNLKYLRFVRCKYISSSWININQWIEFIFLHINEHQLKCLRFDFIEKEKELPDVKTTDELIKTTEFLCTINIQRFVSENHISYWIERK</sequence>
<name>A0A816DIM9_ADIRI</name>